<dbReference type="Proteomes" id="UP000194137">
    <property type="component" value="Chromosome"/>
</dbReference>
<reference evidence="5 6" key="1">
    <citation type="submission" date="2017-05" db="EMBL/GenBank/DDBJ databases">
        <title>Full genome sequence of Pseudorhodoplanes sinuspersici.</title>
        <authorList>
            <person name="Dastgheib S.M.M."/>
            <person name="Shavandi M."/>
            <person name="Tirandaz H."/>
        </authorList>
    </citation>
    <scope>NUCLEOTIDE SEQUENCE [LARGE SCALE GENOMIC DNA]</scope>
    <source>
        <strain evidence="5 6">RIPI110</strain>
    </source>
</reference>
<evidence type="ECO:0000256" key="3">
    <source>
        <dbReference type="ARBA" id="ARBA00022970"/>
    </source>
</evidence>
<dbReference type="OrthoDB" id="7210494at2"/>
<dbReference type="AlphaFoldDB" id="A0A1W6ZPZ0"/>
<evidence type="ECO:0000256" key="2">
    <source>
        <dbReference type="ARBA" id="ARBA00022729"/>
    </source>
</evidence>
<gene>
    <name evidence="5" type="ORF">CAK95_08840</name>
</gene>
<name>A0A1W6ZPZ0_9HYPH</name>
<proteinExistence type="inferred from homology"/>
<dbReference type="InterPro" id="IPR028081">
    <property type="entry name" value="Leu-bd"/>
</dbReference>
<dbReference type="InterPro" id="IPR028082">
    <property type="entry name" value="Peripla_BP_I"/>
</dbReference>
<evidence type="ECO:0000259" key="4">
    <source>
        <dbReference type="Pfam" id="PF13458"/>
    </source>
</evidence>
<dbReference type="Pfam" id="PF13458">
    <property type="entry name" value="Peripla_BP_6"/>
    <property type="match status" value="1"/>
</dbReference>
<keyword evidence="2" id="KW-0732">Signal</keyword>
<evidence type="ECO:0000313" key="5">
    <source>
        <dbReference type="EMBL" id="ARP99180.1"/>
    </source>
</evidence>
<evidence type="ECO:0000313" key="6">
    <source>
        <dbReference type="Proteomes" id="UP000194137"/>
    </source>
</evidence>
<keyword evidence="3" id="KW-0813">Transport</keyword>
<dbReference type="KEGG" id="psin:CAK95_08840"/>
<dbReference type="PANTHER" id="PTHR30483:SF6">
    <property type="entry name" value="PERIPLASMIC BINDING PROTEIN OF ABC TRANSPORTER FOR NATURAL AMINO ACIDS"/>
    <property type="match status" value="1"/>
</dbReference>
<dbReference type="PROSITE" id="PS51257">
    <property type="entry name" value="PROKAR_LIPOPROTEIN"/>
    <property type="match status" value="1"/>
</dbReference>
<comment type="similarity">
    <text evidence="1">Belongs to the leucine-binding protein family.</text>
</comment>
<keyword evidence="3" id="KW-0029">Amino-acid transport</keyword>
<dbReference type="Gene3D" id="3.40.50.2300">
    <property type="match status" value="2"/>
</dbReference>
<dbReference type="PANTHER" id="PTHR30483">
    <property type="entry name" value="LEUCINE-SPECIFIC-BINDING PROTEIN"/>
    <property type="match status" value="1"/>
</dbReference>
<keyword evidence="6" id="KW-1185">Reference proteome</keyword>
<feature type="domain" description="Leucine-binding protein" evidence="4">
    <location>
        <begin position="64"/>
        <end position="388"/>
    </location>
</feature>
<dbReference type="CDD" id="cd06339">
    <property type="entry name" value="PBP1_YraM_LppC_lipoprotein-like"/>
    <property type="match status" value="1"/>
</dbReference>
<dbReference type="STRING" id="1235591.CAK95_08840"/>
<evidence type="ECO:0000256" key="1">
    <source>
        <dbReference type="ARBA" id="ARBA00010062"/>
    </source>
</evidence>
<dbReference type="GO" id="GO:0006865">
    <property type="term" value="P:amino acid transport"/>
    <property type="evidence" value="ECO:0007669"/>
    <property type="project" value="UniProtKB-KW"/>
</dbReference>
<dbReference type="SUPFAM" id="SSF53822">
    <property type="entry name" value="Periplasmic binding protein-like I"/>
    <property type="match status" value="1"/>
</dbReference>
<dbReference type="InterPro" id="IPR051010">
    <property type="entry name" value="BCAA_transport"/>
</dbReference>
<protein>
    <submittedName>
        <fullName evidence="5">Ethanolamine utilization protein EutM</fullName>
    </submittedName>
</protein>
<organism evidence="5 6">
    <name type="scientific">Pseudorhodoplanes sinuspersici</name>
    <dbReference type="NCBI Taxonomy" id="1235591"/>
    <lineage>
        <taxon>Bacteria</taxon>
        <taxon>Pseudomonadati</taxon>
        <taxon>Pseudomonadota</taxon>
        <taxon>Alphaproteobacteria</taxon>
        <taxon>Hyphomicrobiales</taxon>
        <taxon>Pseudorhodoplanes</taxon>
    </lineage>
</organism>
<accession>A0A1W6ZPZ0</accession>
<dbReference type="EMBL" id="CP021112">
    <property type="protein sequence ID" value="ARP99180.1"/>
    <property type="molecule type" value="Genomic_DNA"/>
</dbReference>
<dbReference type="RefSeq" id="WP_086087586.1">
    <property type="nucleotide sequence ID" value="NZ_CP021112.1"/>
</dbReference>
<sequence>MSVSRTLLNSVSLSRRRFGVSALSLAAAGLTGCAGNGPTIGTPVGEGPAAGPQETGAIGAGQFKAALILPLSAGGNAGLAAQSMKNAAELALAEFNSPDVQLVVKDDGGNTGTARLVAEQAMDEGCQIILGPLFAPAVRSVGQTARPRGIPVIAFSTDASIAARGIYLLSFLPESDVLRVLSYASSAGKRSYAGLVPDNAYGSVVEATFREEVSRQGGRIVALERYPSDRTKLGESVKIVAQSARGADAIFVPDGADTVPYVVSALQSGGVDTRRVQLLGTGLWDDPRIFNDGAMQGGLYAAPDAAGFASFSQRYRNRFGQEPVRTATLAYDATALVAALVRTQGPQRPTDEVLTNPSGFAGIDGVFRFKPDGTNERGLAVLRVAAGGGQIVSPAPKSFNGSAS</sequence>